<evidence type="ECO:0000313" key="2">
    <source>
        <dbReference type="Proteomes" id="UP000072867"/>
    </source>
</evidence>
<proteinExistence type="predicted"/>
<dbReference type="Proteomes" id="UP000072867">
    <property type="component" value="Unassembled WGS sequence"/>
</dbReference>
<sequence length="149" mass="17029">MERVDDDTPADRLYLKGLAIRYERHVGKWLPIMWHLALRKHAGAMIELADWFSNDGSADPFGTPADAFSAAGLYRRAYKQGDLRAAQHMALSCFNKDDMAGYRHWLGQGAKAGDGEAKQERKRFETRLWHADAGRVRRLRPKQKRDGFA</sequence>
<reference evidence="1 2" key="1">
    <citation type="journal article" date="2016" name="Front. Microbiol.">
        <title>Genomic Resource of Rice Seed Associated Bacteria.</title>
        <authorList>
            <person name="Midha S."/>
            <person name="Bansal K."/>
            <person name="Sharma S."/>
            <person name="Kumar N."/>
            <person name="Patil P.P."/>
            <person name="Chaudhry V."/>
            <person name="Patil P.B."/>
        </authorList>
    </citation>
    <scope>NUCLEOTIDE SEQUENCE [LARGE SCALE GENOMIC DNA]</scope>
    <source>
        <strain evidence="1 2">NS319</strain>
    </source>
</reference>
<accession>A0A147HVE5</accession>
<dbReference type="EMBL" id="LDTD01000084">
    <property type="protein sequence ID" value="KTT68852.1"/>
    <property type="molecule type" value="Genomic_DNA"/>
</dbReference>
<evidence type="ECO:0000313" key="1">
    <source>
        <dbReference type="EMBL" id="KTT68852.1"/>
    </source>
</evidence>
<dbReference type="PATRIC" id="fig|33051.3.peg.3661"/>
<dbReference type="RefSeq" id="WP_058733829.1">
    <property type="nucleotide sequence ID" value="NZ_LDTD01000084.1"/>
</dbReference>
<dbReference type="AlphaFoldDB" id="A0A147HVE5"/>
<organism evidence="1 2">
    <name type="scientific">Sphingomonas sanguinis</name>
    <dbReference type="NCBI Taxonomy" id="33051"/>
    <lineage>
        <taxon>Bacteria</taxon>
        <taxon>Pseudomonadati</taxon>
        <taxon>Pseudomonadota</taxon>
        <taxon>Alphaproteobacteria</taxon>
        <taxon>Sphingomonadales</taxon>
        <taxon>Sphingomonadaceae</taxon>
        <taxon>Sphingomonas</taxon>
    </lineage>
</organism>
<protein>
    <submittedName>
        <fullName evidence="1">Uncharacterized protein</fullName>
    </submittedName>
</protein>
<gene>
    <name evidence="1" type="ORF">NS319_12130</name>
</gene>
<comment type="caution">
    <text evidence="1">The sequence shown here is derived from an EMBL/GenBank/DDBJ whole genome shotgun (WGS) entry which is preliminary data.</text>
</comment>
<dbReference type="Gene3D" id="1.25.40.10">
    <property type="entry name" value="Tetratricopeptide repeat domain"/>
    <property type="match status" value="1"/>
</dbReference>
<name>A0A147HVE5_9SPHN</name>
<dbReference type="InterPro" id="IPR011990">
    <property type="entry name" value="TPR-like_helical_dom_sf"/>
</dbReference>